<evidence type="ECO:0000313" key="1">
    <source>
        <dbReference type="EMBL" id="KAJ2976733.1"/>
    </source>
</evidence>
<organism evidence="1 2">
    <name type="scientific">Xylaria curta</name>
    <dbReference type="NCBI Taxonomy" id="42375"/>
    <lineage>
        <taxon>Eukaryota</taxon>
        <taxon>Fungi</taxon>
        <taxon>Dikarya</taxon>
        <taxon>Ascomycota</taxon>
        <taxon>Pezizomycotina</taxon>
        <taxon>Sordariomycetes</taxon>
        <taxon>Xylariomycetidae</taxon>
        <taxon>Xylariales</taxon>
        <taxon>Xylariaceae</taxon>
        <taxon>Xylaria</taxon>
    </lineage>
</organism>
<reference evidence="1" key="1">
    <citation type="submission" date="2022-10" db="EMBL/GenBank/DDBJ databases">
        <title>Genome Sequence of Xylaria curta.</title>
        <authorList>
            <person name="Buettner E."/>
        </authorList>
    </citation>
    <scope>NUCLEOTIDE SEQUENCE</scope>
    <source>
        <strain evidence="1">Babe10</strain>
    </source>
</reference>
<protein>
    <submittedName>
        <fullName evidence="1">Uncharacterized protein</fullName>
    </submittedName>
</protein>
<sequence>MVEDPKQAVFIIRWESPEALAAFRLSALCRPFLRSLGRSEDDHNAPLTLRWNYGFLMTRNYDKLFGRITLNISASRSPAL</sequence>
<keyword evidence="2" id="KW-1185">Reference proteome</keyword>
<evidence type="ECO:0000313" key="2">
    <source>
        <dbReference type="Proteomes" id="UP001143856"/>
    </source>
</evidence>
<dbReference type="Proteomes" id="UP001143856">
    <property type="component" value="Unassembled WGS sequence"/>
</dbReference>
<proteinExistence type="predicted"/>
<dbReference type="EMBL" id="JAPDGR010002267">
    <property type="protein sequence ID" value="KAJ2976733.1"/>
    <property type="molecule type" value="Genomic_DNA"/>
</dbReference>
<name>A0ACC1ND60_9PEZI</name>
<accession>A0ACC1ND60</accession>
<gene>
    <name evidence="1" type="ORF">NUW58_g8012</name>
</gene>
<comment type="caution">
    <text evidence="1">The sequence shown here is derived from an EMBL/GenBank/DDBJ whole genome shotgun (WGS) entry which is preliminary data.</text>
</comment>